<keyword evidence="2" id="KW-1185">Reference proteome</keyword>
<name>A0AAN7UTV4_9PEZI</name>
<dbReference type="AlphaFoldDB" id="A0AAN7UTV4"/>
<evidence type="ECO:0000313" key="2">
    <source>
        <dbReference type="Proteomes" id="UP001305414"/>
    </source>
</evidence>
<comment type="caution">
    <text evidence="1">The sequence shown here is derived from an EMBL/GenBank/DDBJ whole genome shotgun (WGS) entry which is preliminary data.</text>
</comment>
<reference evidence="1 2" key="1">
    <citation type="submission" date="2023-10" db="EMBL/GenBank/DDBJ databases">
        <title>Draft genome sequence of Xylaria bambusicola isolate GMP-LS, the root and basal stem rot pathogen of sugarcane in Indonesia.</title>
        <authorList>
            <person name="Selvaraj P."/>
            <person name="Muralishankar V."/>
            <person name="Muruganantham S."/>
            <person name="Sp S."/>
            <person name="Haryani S."/>
            <person name="Lau K.J.X."/>
            <person name="Naqvi N.I."/>
        </authorList>
    </citation>
    <scope>NUCLEOTIDE SEQUENCE [LARGE SCALE GENOMIC DNA]</scope>
    <source>
        <strain evidence="1">GMP-LS</strain>
    </source>
</reference>
<gene>
    <name evidence="1" type="ORF">RRF57_006853</name>
</gene>
<dbReference type="Proteomes" id="UP001305414">
    <property type="component" value="Unassembled WGS sequence"/>
</dbReference>
<sequence>MRLPSPASGLFDFSDIVWNSLPSRASALSSFLLCKWGWFEQNRADEVDGDGSAVQLLEHV</sequence>
<evidence type="ECO:0000313" key="1">
    <source>
        <dbReference type="EMBL" id="KAK5631139.1"/>
    </source>
</evidence>
<protein>
    <submittedName>
        <fullName evidence="1">Uncharacterized protein</fullName>
    </submittedName>
</protein>
<accession>A0AAN7UTV4</accession>
<dbReference type="EMBL" id="JAWHQM010000018">
    <property type="protein sequence ID" value="KAK5631139.1"/>
    <property type="molecule type" value="Genomic_DNA"/>
</dbReference>
<proteinExistence type="predicted"/>
<organism evidence="1 2">
    <name type="scientific">Xylaria bambusicola</name>
    <dbReference type="NCBI Taxonomy" id="326684"/>
    <lineage>
        <taxon>Eukaryota</taxon>
        <taxon>Fungi</taxon>
        <taxon>Dikarya</taxon>
        <taxon>Ascomycota</taxon>
        <taxon>Pezizomycotina</taxon>
        <taxon>Sordariomycetes</taxon>
        <taxon>Xylariomycetidae</taxon>
        <taxon>Xylariales</taxon>
        <taxon>Xylariaceae</taxon>
        <taxon>Xylaria</taxon>
    </lineage>
</organism>